<protein>
    <submittedName>
        <fullName evidence="2">Uncharacterized protein</fullName>
    </submittedName>
</protein>
<reference evidence="2 3" key="1">
    <citation type="journal article" date="2024" name="Science">
        <title>Giant polyketide synthase enzymes in the biosynthesis of giant marine polyether toxins.</title>
        <authorList>
            <person name="Fallon T.R."/>
            <person name="Shende V.V."/>
            <person name="Wierzbicki I.H."/>
            <person name="Pendleton A.L."/>
            <person name="Watervoot N.F."/>
            <person name="Auber R.P."/>
            <person name="Gonzalez D.J."/>
            <person name="Wisecaver J.H."/>
            <person name="Moore B.S."/>
        </authorList>
    </citation>
    <scope>NUCLEOTIDE SEQUENCE [LARGE SCALE GENOMIC DNA]</scope>
    <source>
        <strain evidence="2 3">12B1</strain>
    </source>
</reference>
<dbReference type="Proteomes" id="UP001515480">
    <property type="component" value="Unassembled WGS sequence"/>
</dbReference>
<name>A0AB34IZ41_PRYPA</name>
<sequence length="197" mass="21234">MKRSQEAKATRPSRQVNYLTGHSTEDDFSHQEPQDSSSGSDLLEQLAQLLAGGEVKAKGGKKEAAGRKAEDAAFVRRLVAALGGDRTAKDRDWVEANGVPGFAAPDDPRREPLHIGKVCKALGIKVPAKCPKDPSSLVGPECPCGQIRGIGDDNWYYAPGSDEFKSGDTQFTKRPAMGEKFGYYHKLGNAGTTDHYA</sequence>
<feature type="compositionally biased region" description="Polar residues" evidence="1">
    <location>
        <begin position="12"/>
        <end position="22"/>
    </location>
</feature>
<evidence type="ECO:0000313" key="2">
    <source>
        <dbReference type="EMBL" id="KAL1508313.1"/>
    </source>
</evidence>
<feature type="region of interest" description="Disordered" evidence="1">
    <location>
        <begin position="1"/>
        <end position="41"/>
    </location>
</feature>
<accession>A0AB34IZ41</accession>
<organism evidence="2 3">
    <name type="scientific">Prymnesium parvum</name>
    <name type="common">Toxic golden alga</name>
    <dbReference type="NCBI Taxonomy" id="97485"/>
    <lineage>
        <taxon>Eukaryota</taxon>
        <taxon>Haptista</taxon>
        <taxon>Haptophyta</taxon>
        <taxon>Prymnesiophyceae</taxon>
        <taxon>Prymnesiales</taxon>
        <taxon>Prymnesiaceae</taxon>
        <taxon>Prymnesium</taxon>
    </lineage>
</organism>
<dbReference type="AlphaFoldDB" id="A0AB34IZ41"/>
<proteinExistence type="predicted"/>
<feature type="compositionally biased region" description="Basic and acidic residues" evidence="1">
    <location>
        <begin position="23"/>
        <end position="33"/>
    </location>
</feature>
<gene>
    <name evidence="2" type="ORF">AB1Y20_004424</name>
</gene>
<keyword evidence="3" id="KW-1185">Reference proteome</keyword>
<dbReference type="EMBL" id="JBGBPQ010000016">
    <property type="protein sequence ID" value="KAL1508313.1"/>
    <property type="molecule type" value="Genomic_DNA"/>
</dbReference>
<comment type="caution">
    <text evidence="2">The sequence shown here is derived from an EMBL/GenBank/DDBJ whole genome shotgun (WGS) entry which is preliminary data.</text>
</comment>
<evidence type="ECO:0000313" key="3">
    <source>
        <dbReference type="Proteomes" id="UP001515480"/>
    </source>
</evidence>
<evidence type="ECO:0000256" key="1">
    <source>
        <dbReference type="SAM" id="MobiDB-lite"/>
    </source>
</evidence>